<name>A0A2H0YQV6_9BACT</name>
<reference evidence="3" key="1">
    <citation type="submission" date="2017-09" db="EMBL/GenBank/DDBJ databases">
        <title>Depth-based differentiation of microbial function through sediment-hosted aquifers and enrichment of novel symbionts in the deep terrestrial subsurface.</title>
        <authorList>
            <person name="Probst A.J."/>
            <person name="Ladd B."/>
            <person name="Jarett J.K."/>
            <person name="Geller-Mcgrath D.E."/>
            <person name="Sieber C.M.K."/>
            <person name="Emerson J.B."/>
            <person name="Anantharaman K."/>
            <person name="Thomas B.C."/>
            <person name="Malmstrom R."/>
            <person name="Stieglmeier M."/>
            <person name="Klingl A."/>
            <person name="Woyke T."/>
            <person name="Ryan C.M."/>
            <person name="Banfield J.F."/>
        </authorList>
    </citation>
    <scope>NUCLEOTIDE SEQUENCE [LARGE SCALE GENOMIC DNA]</scope>
</reference>
<sequence length="87" mass="10093">MINLLFGYGDIDYQTSSEQEEIVKLIVFIFLFVLMVLALYQLLSLMFKERKSPKARKTESRSFKPLVSEDGITTHQKYIKAQGRFPG</sequence>
<keyword evidence="1" id="KW-0472">Membrane</keyword>
<comment type="caution">
    <text evidence="2">The sequence shown here is derived from an EMBL/GenBank/DDBJ whole genome shotgun (WGS) entry which is preliminary data.</text>
</comment>
<protein>
    <submittedName>
        <fullName evidence="2">Uncharacterized protein</fullName>
    </submittedName>
</protein>
<evidence type="ECO:0000313" key="2">
    <source>
        <dbReference type="EMBL" id="PIS40885.1"/>
    </source>
</evidence>
<evidence type="ECO:0000256" key="1">
    <source>
        <dbReference type="SAM" id="Phobius"/>
    </source>
</evidence>
<dbReference type="Proteomes" id="UP000236845">
    <property type="component" value="Unassembled WGS sequence"/>
</dbReference>
<dbReference type="AlphaFoldDB" id="A0A2H0YQV6"/>
<keyword evidence="1" id="KW-0812">Transmembrane</keyword>
<feature type="transmembrane region" description="Helical" evidence="1">
    <location>
        <begin position="25"/>
        <end position="47"/>
    </location>
</feature>
<organism evidence="2 3">
    <name type="scientific">Candidatus Kerfeldbacteria bacterium CG08_land_8_20_14_0_20_43_14</name>
    <dbReference type="NCBI Taxonomy" id="2014246"/>
    <lineage>
        <taxon>Bacteria</taxon>
        <taxon>Candidatus Kerfeldiibacteriota</taxon>
    </lineage>
</organism>
<gene>
    <name evidence="2" type="ORF">COT26_00970</name>
</gene>
<dbReference type="EMBL" id="PEXW01000019">
    <property type="protein sequence ID" value="PIS40885.1"/>
    <property type="molecule type" value="Genomic_DNA"/>
</dbReference>
<keyword evidence="1" id="KW-1133">Transmembrane helix</keyword>
<accession>A0A2H0YQV6</accession>
<evidence type="ECO:0000313" key="3">
    <source>
        <dbReference type="Proteomes" id="UP000236845"/>
    </source>
</evidence>
<proteinExistence type="predicted"/>